<dbReference type="AlphaFoldDB" id="A0A4V1RWM2"/>
<name>A0A4V1RWM2_9BACT</name>
<dbReference type="RefSeq" id="WP_129599123.1">
    <property type="nucleotide sequence ID" value="NZ_SBLB01000001.1"/>
</dbReference>
<keyword evidence="2" id="KW-1185">Reference proteome</keyword>
<sequence length="74" mass="8770">MKEPLYVPLNCHQDYIGNRDLDPIIHKGFTVGKNGRTMYWYIIWNSWGNATIYRKDVGGIRWVPNDTMITIHFK</sequence>
<comment type="caution">
    <text evidence="1">The sequence shown here is derived from an EMBL/GenBank/DDBJ whole genome shotgun (WGS) entry which is preliminary data.</text>
</comment>
<dbReference type="Proteomes" id="UP000290407">
    <property type="component" value="Unassembled WGS sequence"/>
</dbReference>
<gene>
    <name evidence="1" type="ORF">EQG79_00975</name>
</gene>
<accession>A0A4V1RWM2</accession>
<evidence type="ECO:0000313" key="1">
    <source>
        <dbReference type="EMBL" id="RYC70758.1"/>
    </source>
</evidence>
<proteinExistence type="predicted"/>
<protein>
    <submittedName>
        <fullName evidence="1">Uncharacterized protein</fullName>
    </submittedName>
</protein>
<evidence type="ECO:0000313" key="2">
    <source>
        <dbReference type="Proteomes" id="UP000290407"/>
    </source>
</evidence>
<dbReference type="EMBL" id="SBLB01000001">
    <property type="protein sequence ID" value="RYC70758.1"/>
    <property type="molecule type" value="Genomic_DNA"/>
</dbReference>
<reference evidence="1 2" key="1">
    <citation type="submission" date="2019-01" db="EMBL/GenBank/DDBJ databases">
        <title>Spirosoma flava sp. nov., a propanil-degrading bacterium isolated from herbicide-contaminated soil.</title>
        <authorList>
            <person name="Zhang L."/>
            <person name="Jiang J.-D."/>
        </authorList>
    </citation>
    <scope>NUCLEOTIDE SEQUENCE [LARGE SCALE GENOMIC DNA]</scope>
    <source>
        <strain evidence="1 2">TY50</strain>
    </source>
</reference>
<organism evidence="1 2">
    <name type="scientific">Spirosoma sordidisoli</name>
    <dbReference type="NCBI Taxonomy" id="2502893"/>
    <lineage>
        <taxon>Bacteria</taxon>
        <taxon>Pseudomonadati</taxon>
        <taxon>Bacteroidota</taxon>
        <taxon>Cytophagia</taxon>
        <taxon>Cytophagales</taxon>
        <taxon>Cytophagaceae</taxon>
        <taxon>Spirosoma</taxon>
    </lineage>
</organism>